<evidence type="ECO:0000256" key="2">
    <source>
        <dbReference type="ARBA" id="ARBA00023277"/>
    </source>
</evidence>
<protein>
    <submittedName>
        <fullName evidence="7">DUF1926 domain-containing protein</fullName>
    </submittedName>
</protein>
<dbReference type="SUPFAM" id="SSF88688">
    <property type="entry name" value="Families 57/38 glycoside transferase middle domain"/>
    <property type="match status" value="1"/>
</dbReference>
<evidence type="ECO:0000256" key="3">
    <source>
        <dbReference type="SAM" id="MobiDB-lite"/>
    </source>
</evidence>
<dbReference type="SUPFAM" id="SSF88713">
    <property type="entry name" value="Glycoside hydrolase/deacetylase"/>
    <property type="match status" value="1"/>
</dbReference>
<evidence type="ECO:0000313" key="7">
    <source>
        <dbReference type="EMBL" id="RFM24497.1"/>
    </source>
</evidence>
<dbReference type="InterPro" id="IPR014718">
    <property type="entry name" value="GH-type_carb-bd"/>
</dbReference>
<dbReference type="Proteomes" id="UP000266389">
    <property type="component" value="Unassembled WGS sequence"/>
</dbReference>
<comment type="similarity">
    <text evidence="1">Belongs to the glycosyl hydrolase 57 family.</text>
</comment>
<name>A0A395M152_9BACT</name>
<dbReference type="Pfam" id="PF09094">
    <property type="entry name" value="AmyA-A_glucT_m"/>
    <property type="match status" value="1"/>
</dbReference>
<dbReference type="PANTHER" id="PTHR36306">
    <property type="entry name" value="ALPHA-AMYLASE-RELATED-RELATED"/>
    <property type="match status" value="1"/>
</dbReference>
<proteinExistence type="inferred from homology"/>
<evidence type="ECO:0000256" key="1">
    <source>
        <dbReference type="ARBA" id="ARBA00006821"/>
    </source>
</evidence>
<dbReference type="Gene3D" id="2.70.98.10">
    <property type="match status" value="1"/>
</dbReference>
<accession>A0A395M152</accession>
<dbReference type="Gene3D" id="3.20.110.20">
    <property type="match status" value="1"/>
</dbReference>
<dbReference type="InterPro" id="IPR004300">
    <property type="entry name" value="Glyco_hydro_57_N"/>
</dbReference>
<feature type="domain" description="Alpha-amylase/4-alpha-glucanotransferase C-terminal" evidence="6">
    <location>
        <begin position="412"/>
        <end position="705"/>
    </location>
</feature>
<dbReference type="PANTHER" id="PTHR36306:SF1">
    <property type="entry name" value="ALPHA-AMYLASE-RELATED"/>
    <property type="match status" value="1"/>
</dbReference>
<dbReference type="AlphaFoldDB" id="A0A395M152"/>
<keyword evidence="2" id="KW-0119">Carbohydrate metabolism</keyword>
<dbReference type="Pfam" id="PF09095">
    <property type="entry name" value="AmyA-gluTrfs_C"/>
    <property type="match status" value="1"/>
</dbReference>
<dbReference type="InterPro" id="IPR015178">
    <property type="entry name" value="A-amylase/a-glucTrfase_central"/>
</dbReference>
<dbReference type="GO" id="GO:0003824">
    <property type="term" value="F:catalytic activity"/>
    <property type="evidence" value="ECO:0007669"/>
    <property type="project" value="InterPro"/>
</dbReference>
<dbReference type="CDD" id="cd10793">
    <property type="entry name" value="GH57N_TLGT_like"/>
    <property type="match status" value="1"/>
</dbReference>
<dbReference type="InterPro" id="IPR028995">
    <property type="entry name" value="Glyco_hydro_57/38_cen_sf"/>
</dbReference>
<reference evidence="7 8" key="1">
    <citation type="journal article" date="2011" name="ISME J.">
        <title>Community ecology of hot spring cyanobacterial mats: predominant populations and their functional potential.</title>
        <authorList>
            <person name="Klatt C.G."/>
            <person name="Wood J.M."/>
            <person name="Rusch D.B."/>
            <person name="Bateson M.M."/>
            <person name="Hamamura N."/>
            <person name="Heidelberg J.F."/>
            <person name="Grossman A.R."/>
            <person name="Bhaya D."/>
            <person name="Cohan F.M."/>
            <person name="Kuhl M."/>
            <person name="Bryant D.A."/>
            <person name="Ward D.M."/>
        </authorList>
    </citation>
    <scope>NUCLEOTIDE SEQUENCE [LARGE SCALE GENOMIC DNA]</scope>
    <source>
        <strain evidence="7">OS</strain>
    </source>
</reference>
<sequence>MKKINLIFGTHNHQPIGNFDSIFEDAYQRAYKPFLDVFEKFPHLKISKHYTGILFEWILNKHPEFFDQLRRLVKRGNIELISGGFYEPILAVIPDEDKIGQIEKLTKFIKKHFGTTAQGLWLAERIWEQHLTKPLSQAGIRYVILDDTHFKYAGLTDEQLLGYYITEEQGYTTHLFPISKTLRYTIPFQPIEKTLDYLHSLASEDGTRLVVFADDGEKFGVWPNTYEHVYTRNQWLEKFFKALDDNRSWIRTLTFSEALRELPPIGRIYLSNASYAEMMHWSLPTPKAYHAYEAFERALKAHHLLDGNDVFVRGGFWRNFMVKYPESNQMHKRMLEVSARAQALLRQGKKVSQKILDKIWAAQCNCPYWHGVFGGTYLPNLRHPIYQNLIEAEVALDAIENPNGDVSASLYDFDRDGYDEVVLKSNELGLYFKPSEGGKLVELDYKAARKNILDILTRREEGYHEQLRQAAKQSAPAHTATSSSEEVASIHDIVKMKEANLDTYLHYDAYRRGSLIDHFFEPTVTALDLYQSKAVELGDFINRTYSVKLSGNKSKRTVSLECVGQVHSGKKECLVQLSKTVTLPKGKSEFKVDYTLCLVSGKPLSVRFGVEFAYGLLAGDAPDRYYYFDGLSLEDKRLRSMGEVRSAMVGLKDEWLHIHARLEASEPATVLRYPIETISLSEDGFERVYQGSVVVMCFDIELTKKPYSISFTQRFSRA</sequence>
<comment type="caution">
    <text evidence="7">The sequence shown here is derived from an EMBL/GenBank/DDBJ whole genome shotgun (WGS) entry which is preliminary data.</text>
</comment>
<gene>
    <name evidence="7" type="ORF">D0433_05805</name>
</gene>
<evidence type="ECO:0000259" key="6">
    <source>
        <dbReference type="Pfam" id="PF09095"/>
    </source>
</evidence>
<organism evidence="7 8">
    <name type="scientific">Candidatus Thermochlorobacter aerophilus</name>
    <dbReference type="NCBI Taxonomy" id="1868324"/>
    <lineage>
        <taxon>Bacteria</taxon>
        <taxon>Pseudomonadati</taxon>
        <taxon>Chlorobiota</taxon>
        <taxon>Chlorobiia</taxon>
        <taxon>Chlorobiales</taxon>
        <taxon>Candidatus Thermochlorobacteriaceae</taxon>
        <taxon>Candidatus Thermochlorobacter</taxon>
    </lineage>
</organism>
<dbReference type="SUPFAM" id="SSF74650">
    <property type="entry name" value="Galactose mutarotase-like"/>
    <property type="match status" value="1"/>
</dbReference>
<feature type="region of interest" description="Disordered" evidence="3">
    <location>
        <begin position="466"/>
        <end position="486"/>
    </location>
</feature>
<feature type="domain" description="Alpha-amylase/4-alpha-glucanotransferase central" evidence="5">
    <location>
        <begin position="315"/>
        <end position="394"/>
    </location>
</feature>
<dbReference type="Pfam" id="PF03065">
    <property type="entry name" value="Glyco_hydro_57"/>
    <property type="match status" value="1"/>
</dbReference>
<dbReference type="InterPro" id="IPR015179">
    <property type="entry name" value="A-amylase/a-glucTrfase_C"/>
</dbReference>
<dbReference type="GO" id="GO:0005975">
    <property type="term" value="P:carbohydrate metabolic process"/>
    <property type="evidence" value="ECO:0007669"/>
    <property type="project" value="InterPro"/>
</dbReference>
<feature type="domain" description="Glycoside hydrolase family 57 N-terminal" evidence="4">
    <location>
        <begin position="8"/>
        <end position="270"/>
    </location>
</feature>
<dbReference type="InterPro" id="IPR011330">
    <property type="entry name" value="Glyco_hydro/deAcase_b/a-brl"/>
</dbReference>
<evidence type="ECO:0000259" key="4">
    <source>
        <dbReference type="Pfam" id="PF03065"/>
    </source>
</evidence>
<evidence type="ECO:0000313" key="8">
    <source>
        <dbReference type="Proteomes" id="UP000266389"/>
    </source>
</evidence>
<evidence type="ECO:0000259" key="5">
    <source>
        <dbReference type="Pfam" id="PF09094"/>
    </source>
</evidence>
<dbReference type="InterPro" id="IPR052046">
    <property type="entry name" value="GH57_Enzymes"/>
</dbReference>
<dbReference type="InterPro" id="IPR011013">
    <property type="entry name" value="Gal_mutarotase_sf_dom"/>
</dbReference>
<dbReference type="EMBL" id="PHFL01000039">
    <property type="protein sequence ID" value="RFM24497.1"/>
    <property type="molecule type" value="Genomic_DNA"/>
</dbReference>
<dbReference type="GO" id="GO:0030246">
    <property type="term" value="F:carbohydrate binding"/>
    <property type="evidence" value="ECO:0007669"/>
    <property type="project" value="InterPro"/>
</dbReference>